<comment type="caution">
    <text evidence="3">The sequence shown here is derived from an EMBL/GenBank/DDBJ whole genome shotgun (WGS) entry which is preliminary data.</text>
</comment>
<dbReference type="OrthoDB" id="9790314at2"/>
<evidence type="ECO:0000259" key="2">
    <source>
        <dbReference type="Pfam" id="PF22691"/>
    </source>
</evidence>
<dbReference type="GO" id="GO:0003988">
    <property type="term" value="F:acetyl-CoA C-acyltransferase activity"/>
    <property type="evidence" value="ECO:0007669"/>
    <property type="project" value="UniProtKB-ARBA"/>
</dbReference>
<dbReference type="Pfam" id="PF22691">
    <property type="entry name" value="Thiolase_C_1"/>
    <property type="match status" value="1"/>
</dbReference>
<keyword evidence="3" id="KW-0808">Transferase</keyword>
<evidence type="ECO:0000313" key="4">
    <source>
        <dbReference type="Proteomes" id="UP000315252"/>
    </source>
</evidence>
<dbReference type="InterPro" id="IPR020616">
    <property type="entry name" value="Thiolase_N"/>
</dbReference>
<dbReference type="AlphaFoldDB" id="A0A545TXI3"/>
<dbReference type="Pfam" id="PF00108">
    <property type="entry name" value="Thiolase_N"/>
    <property type="match status" value="1"/>
</dbReference>
<dbReference type="InterPro" id="IPR055140">
    <property type="entry name" value="Thiolase_C_2"/>
</dbReference>
<dbReference type="PANTHER" id="PTHR42870:SF1">
    <property type="entry name" value="NON-SPECIFIC LIPID-TRANSFER PROTEIN-LIKE 2"/>
    <property type="match status" value="1"/>
</dbReference>
<dbReference type="RefSeq" id="WP_142895560.1">
    <property type="nucleotide sequence ID" value="NZ_ML660053.1"/>
</dbReference>
<protein>
    <submittedName>
        <fullName evidence="3">Acetyl-CoA acetyltransferase</fullName>
    </submittedName>
</protein>
<evidence type="ECO:0000313" key="3">
    <source>
        <dbReference type="EMBL" id="TQV81929.1"/>
    </source>
</evidence>
<dbReference type="PANTHER" id="PTHR42870">
    <property type="entry name" value="ACETYL-COA C-ACETYLTRANSFERASE"/>
    <property type="match status" value="1"/>
</dbReference>
<feature type="domain" description="Thiolase C-terminal" evidence="2">
    <location>
        <begin position="252"/>
        <end position="385"/>
    </location>
</feature>
<dbReference type="InterPro" id="IPR016039">
    <property type="entry name" value="Thiolase-like"/>
</dbReference>
<sequence>MTACIVGWSHTAFGKHEEDDVESLIAQVAVQALEDAGLGPDDVDEILVGHFNEGFSQQAFPSSLVLQTDERFRFKPATRIENACATGSAAIHQGIKSIDAKHARVVLVVGVEKMTALAGREIGNTLLKASYLKEDGEIEGGFAGVFGLIAQKYFQKYGDQSDALAGIAAKNHKNGAVNPWAQMRKDLGYDFCRNVSEKNPIVAGPLKRTDCSLVSDGAAALVLTDVETALTMKKAVVFRSAVQVNDFLPLSKRDITLFEGCKTAWQKSFDKAKVSLDDLSLVETHDCFTIAELIEYEAMGLTTEGQGARAIAEGWVHKDGKLPVNASGGLKSKGHPIGATGVSMHVLSAMQLTNSAGDIQVKDAQMAGIFNMGGAAVANYVSILEPLR</sequence>
<dbReference type="EMBL" id="VHSH01000002">
    <property type="protein sequence ID" value="TQV81929.1"/>
    <property type="molecule type" value="Genomic_DNA"/>
</dbReference>
<feature type="domain" description="Thiolase N-terminal" evidence="1">
    <location>
        <begin position="4"/>
        <end position="182"/>
    </location>
</feature>
<evidence type="ECO:0000259" key="1">
    <source>
        <dbReference type="Pfam" id="PF00108"/>
    </source>
</evidence>
<dbReference type="NCBIfam" id="NF005704">
    <property type="entry name" value="PRK07516.1"/>
    <property type="match status" value="1"/>
</dbReference>
<name>A0A545TXI3_9PROT</name>
<proteinExistence type="predicted"/>
<keyword evidence="4" id="KW-1185">Reference proteome</keyword>
<dbReference type="SUPFAM" id="SSF53901">
    <property type="entry name" value="Thiolase-like"/>
    <property type="match status" value="2"/>
</dbReference>
<gene>
    <name evidence="3" type="ORF">FKG95_06755</name>
</gene>
<dbReference type="CDD" id="cd00829">
    <property type="entry name" value="SCP-x_thiolase"/>
    <property type="match status" value="1"/>
</dbReference>
<dbReference type="Proteomes" id="UP000315252">
    <property type="component" value="Unassembled WGS sequence"/>
</dbReference>
<accession>A0A545TXI3</accession>
<dbReference type="Gene3D" id="3.40.47.10">
    <property type="match status" value="1"/>
</dbReference>
<organism evidence="3 4">
    <name type="scientific">Denitrobaculum tricleocarpae</name>
    <dbReference type="NCBI Taxonomy" id="2591009"/>
    <lineage>
        <taxon>Bacteria</taxon>
        <taxon>Pseudomonadati</taxon>
        <taxon>Pseudomonadota</taxon>
        <taxon>Alphaproteobacteria</taxon>
        <taxon>Rhodospirillales</taxon>
        <taxon>Rhodospirillaceae</taxon>
        <taxon>Denitrobaculum</taxon>
    </lineage>
</organism>
<dbReference type="PIRSF" id="PIRSF000429">
    <property type="entry name" value="Ac-CoA_Ac_transf"/>
    <property type="match status" value="1"/>
</dbReference>
<reference evidence="3 4" key="1">
    <citation type="submission" date="2019-06" db="EMBL/GenBank/DDBJ databases">
        <title>Whole genome sequence for Rhodospirillaceae sp. R148.</title>
        <authorList>
            <person name="Wang G."/>
        </authorList>
    </citation>
    <scope>NUCLEOTIDE SEQUENCE [LARGE SCALE GENOMIC DNA]</scope>
    <source>
        <strain evidence="3 4">R148</strain>
    </source>
</reference>
<dbReference type="InterPro" id="IPR002155">
    <property type="entry name" value="Thiolase"/>
</dbReference>